<reference evidence="3" key="1">
    <citation type="journal article" date="2015" name="Nature">
        <title>Complex archaea that bridge the gap between prokaryotes and eukaryotes.</title>
        <authorList>
            <person name="Spang A."/>
            <person name="Saw J.H."/>
            <person name="Jorgensen S.L."/>
            <person name="Zaremba-Niedzwiedzka K."/>
            <person name="Martijn J."/>
            <person name="Lind A.E."/>
            <person name="van Eijk R."/>
            <person name="Schleper C."/>
            <person name="Guy L."/>
            <person name="Ettema T.J."/>
        </authorList>
    </citation>
    <scope>NUCLEOTIDE SEQUENCE</scope>
</reference>
<dbReference type="Gene3D" id="1.10.260.40">
    <property type="entry name" value="lambda repressor-like DNA-binding domains"/>
    <property type="match status" value="1"/>
</dbReference>
<name>A0A0F9QV43_9ZZZZ</name>
<dbReference type="EMBL" id="LAZR01001339">
    <property type="protein sequence ID" value="KKN46279.1"/>
    <property type="molecule type" value="Genomic_DNA"/>
</dbReference>
<dbReference type="CDD" id="cd00093">
    <property type="entry name" value="HTH_XRE"/>
    <property type="match status" value="1"/>
</dbReference>
<protein>
    <recommendedName>
        <fullName evidence="2">HTH cro/C1-type domain-containing protein</fullName>
    </recommendedName>
</protein>
<evidence type="ECO:0000259" key="2">
    <source>
        <dbReference type="PROSITE" id="PS50943"/>
    </source>
</evidence>
<evidence type="ECO:0000313" key="3">
    <source>
        <dbReference type="EMBL" id="KKN46279.1"/>
    </source>
</evidence>
<feature type="compositionally biased region" description="Basic and acidic residues" evidence="1">
    <location>
        <begin position="52"/>
        <end position="61"/>
    </location>
</feature>
<dbReference type="Pfam" id="PF01381">
    <property type="entry name" value="HTH_3"/>
    <property type="match status" value="1"/>
</dbReference>
<dbReference type="InterPro" id="IPR001387">
    <property type="entry name" value="Cro/C1-type_HTH"/>
</dbReference>
<proteinExistence type="predicted"/>
<comment type="caution">
    <text evidence="3">The sequence shown here is derived from an EMBL/GenBank/DDBJ whole genome shotgun (WGS) entry which is preliminary data.</text>
</comment>
<evidence type="ECO:0000256" key="1">
    <source>
        <dbReference type="SAM" id="MobiDB-lite"/>
    </source>
</evidence>
<dbReference type="AlphaFoldDB" id="A0A0F9QV43"/>
<dbReference type="InterPro" id="IPR010982">
    <property type="entry name" value="Lambda_DNA-bd_dom_sf"/>
</dbReference>
<sequence length="81" mass="9738">MRKRLDKPYATAYNIFMPDKLDKHYIKDLRKRAKMSLSQMAKKLSVDKSTIHRWEKGESKPSRLAQRQLHRLNRKIDGKRT</sequence>
<accession>A0A0F9QV43</accession>
<dbReference type="SUPFAM" id="SSF47413">
    <property type="entry name" value="lambda repressor-like DNA-binding domains"/>
    <property type="match status" value="1"/>
</dbReference>
<dbReference type="SMART" id="SM00530">
    <property type="entry name" value="HTH_XRE"/>
    <property type="match status" value="1"/>
</dbReference>
<feature type="domain" description="HTH cro/C1-type" evidence="2">
    <location>
        <begin position="26"/>
        <end position="62"/>
    </location>
</feature>
<dbReference type="PROSITE" id="PS50943">
    <property type="entry name" value="HTH_CROC1"/>
    <property type="match status" value="1"/>
</dbReference>
<feature type="region of interest" description="Disordered" evidence="1">
    <location>
        <begin position="52"/>
        <end position="81"/>
    </location>
</feature>
<dbReference type="GO" id="GO:0003677">
    <property type="term" value="F:DNA binding"/>
    <property type="evidence" value="ECO:0007669"/>
    <property type="project" value="InterPro"/>
</dbReference>
<gene>
    <name evidence="3" type="ORF">LCGC14_0674860</name>
</gene>
<organism evidence="3">
    <name type="scientific">marine sediment metagenome</name>
    <dbReference type="NCBI Taxonomy" id="412755"/>
    <lineage>
        <taxon>unclassified sequences</taxon>
        <taxon>metagenomes</taxon>
        <taxon>ecological metagenomes</taxon>
    </lineage>
</organism>